<dbReference type="AlphaFoldDB" id="A0AAQ3JLB1"/>
<sequence>MASGTYTLNNQVLIGNDQALLQTTDNFNHQTGLVLPTQTGQDLSILDPNFLGLNSINLDSLVQKDNQIGDPQHPATLDLESNVSYVTNMDKQLECA</sequence>
<organism evidence="1 2">
    <name type="scientific">Canna indica</name>
    <name type="common">Indian-shot</name>
    <dbReference type="NCBI Taxonomy" id="4628"/>
    <lineage>
        <taxon>Eukaryota</taxon>
        <taxon>Viridiplantae</taxon>
        <taxon>Streptophyta</taxon>
        <taxon>Embryophyta</taxon>
        <taxon>Tracheophyta</taxon>
        <taxon>Spermatophyta</taxon>
        <taxon>Magnoliopsida</taxon>
        <taxon>Liliopsida</taxon>
        <taxon>Zingiberales</taxon>
        <taxon>Cannaceae</taxon>
        <taxon>Canna</taxon>
    </lineage>
</organism>
<evidence type="ECO:0000313" key="2">
    <source>
        <dbReference type="Proteomes" id="UP001327560"/>
    </source>
</evidence>
<name>A0AAQ3JLB1_9LILI</name>
<keyword evidence="2" id="KW-1185">Reference proteome</keyword>
<dbReference type="EMBL" id="CP136890">
    <property type="protein sequence ID" value="WOK91756.1"/>
    <property type="molecule type" value="Genomic_DNA"/>
</dbReference>
<reference evidence="1 2" key="1">
    <citation type="submission" date="2023-10" db="EMBL/GenBank/DDBJ databases">
        <title>Chromosome-scale genome assembly provides insights into flower coloration mechanisms of Canna indica.</title>
        <authorList>
            <person name="Li C."/>
        </authorList>
    </citation>
    <scope>NUCLEOTIDE SEQUENCE [LARGE SCALE GENOMIC DNA]</scope>
    <source>
        <tissue evidence="1">Flower</tissue>
    </source>
</reference>
<gene>
    <name evidence="1" type="ORF">Cni_G00447</name>
</gene>
<evidence type="ECO:0000313" key="1">
    <source>
        <dbReference type="EMBL" id="WOK91756.1"/>
    </source>
</evidence>
<protein>
    <submittedName>
        <fullName evidence="1">Uncharacterized protein</fullName>
    </submittedName>
</protein>
<accession>A0AAQ3JLB1</accession>
<dbReference type="Proteomes" id="UP001327560">
    <property type="component" value="Chromosome 1"/>
</dbReference>
<proteinExistence type="predicted"/>